<reference evidence="2" key="2">
    <citation type="submission" date="2025-08" db="UniProtKB">
        <authorList>
            <consortium name="Ensembl"/>
        </authorList>
    </citation>
    <scope>IDENTIFICATION</scope>
</reference>
<dbReference type="OMA" id="HKEERWP"/>
<evidence type="ECO:0000313" key="3">
    <source>
        <dbReference type="Proteomes" id="UP000001595"/>
    </source>
</evidence>
<dbReference type="GeneTree" id="ENSGT00980000202150"/>
<feature type="region of interest" description="Disordered" evidence="1">
    <location>
        <begin position="90"/>
        <end position="116"/>
    </location>
</feature>
<name>A0A8I5U7F6_PONAB</name>
<keyword evidence="3" id="KW-1185">Reference proteome</keyword>
<reference evidence="2" key="3">
    <citation type="submission" date="2025-09" db="UniProtKB">
        <authorList>
            <consortium name="Ensembl"/>
        </authorList>
    </citation>
    <scope>IDENTIFICATION</scope>
</reference>
<organism evidence="2 3">
    <name type="scientific">Pongo abelii</name>
    <name type="common">Sumatran orangutan</name>
    <name type="synonym">Pongo pygmaeus abelii</name>
    <dbReference type="NCBI Taxonomy" id="9601"/>
    <lineage>
        <taxon>Eukaryota</taxon>
        <taxon>Metazoa</taxon>
        <taxon>Chordata</taxon>
        <taxon>Craniata</taxon>
        <taxon>Vertebrata</taxon>
        <taxon>Euteleostomi</taxon>
        <taxon>Mammalia</taxon>
        <taxon>Eutheria</taxon>
        <taxon>Euarchontoglires</taxon>
        <taxon>Primates</taxon>
        <taxon>Haplorrhini</taxon>
        <taxon>Catarrhini</taxon>
        <taxon>Hominidae</taxon>
        <taxon>Pongo</taxon>
    </lineage>
</organism>
<dbReference type="Ensembl" id="ENSPPYT00000059664.1">
    <property type="protein sequence ID" value="ENSPPYP00000042447.1"/>
    <property type="gene ID" value="ENSPPYG00000039774.1"/>
</dbReference>
<feature type="compositionally biased region" description="Polar residues" evidence="1">
    <location>
        <begin position="103"/>
        <end position="116"/>
    </location>
</feature>
<sequence length="116" mass="12405">MLSPSLPEASRAGRLLRVRGHSSPRPPGTRAGCHPRLFLHTSPQGEEAGSGLGQARNGLPQCSGGLKGSLSAARVGAKAKEARRASESCQQAVTSHKEERWPSVTQNQTFSLETWY</sequence>
<feature type="region of interest" description="Disordered" evidence="1">
    <location>
        <begin position="1"/>
        <end position="63"/>
    </location>
</feature>
<evidence type="ECO:0000256" key="1">
    <source>
        <dbReference type="SAM" id="MobiDB-lite"/>
    </source>
</evidence>
<reference evidence="2" key="1">
    <citation type="submission" date="2008-02" db="EMBL/GenBank/DDBJ databases">
        <title>A 6x draft sequence assembly of the Pongo pygmaeus abelii genome.</title>
        <authorList>
            <person name="Wilson R.K."/>
            <person name="Mardis E."/>
        </authorList>
    </citation>
    <scope>NUCLEOTIDE SEQUENCE [LARGE SCALE GENOMIC DNA]</scope>
</reference>
<accession>A0A8I5U7F6</accession>
<dbReference type="Proteomes" id="UP000001595">
    <property type="component" value="Chromosome 2B"/>
</dbReference>
<protein>
    <submittedName>
        <fullName evidence="2">Uncharacterized protein</fullName>
    </submittedName>
</protein>
<proteinExistence type="predicted"/>
<dbReference type="AlphaFoldDB" id="A0A8I5U7F6"/>
<evidence type="ECO:0000313" key="2">
    <source>
        <dbReference type="Ensembl" id="ENSPPYP00000042447.1"/>
    </source>
</evidence>